<dbReference type="Pfam" id="PF25029">
    <property type="entry name" value="MOM1"/>
    <property type="match status" value="1"/>
</dbReference>
<dbReference type="InterPro" id="IPR056882">
    <property type="entry name" value="MOM1_dom"/>
</dbReference>
<evidence type="ECO:0000259" key="3">
    <source>
        <dbReference type="Pfam" id="PF25029"/>
    </source>
</evidence>
<name>A0ABM0WSM8_CAMSA</name>
<evidence type="ECO:0000256" key="2">
    <source>
        <dbReference type="SAM" id="MobiDB-lite"/>
    </source>
</evidence>
<keyword evidence="1" id="KW-0175">Coiled coil</keyword>
<feature type="compositionally biased region" description="Polar residues" evidence="2">
    <location>
        <begin position="16"/>
        <end position="30"/>
    </location>
</feature>
<feature type="compositionally biased region" description="Polar residues" evidence="2">
    <location>
        <begin position="1888"/>
        <end position="1912"/>
    </location>
</feature>
<proteinExistence type="predicted"/>
<feature type="region of interest" description="Disordered" evidence="2">
    <location>
        <begin position="412"/>
        <end position="447"/>
    </location>
</feature>
<reference evidence="5" key="2">
    <citation type="submission" date="2025-08" db="UniProtKB">
        <authorList>
            <consortium name="RefSeq"/>
        </authorList>
    </citation>
    <scope>IDENTIFICATION</scope>
    <source>
        <tissue evidence="5">Leaf</tissue>
    </source>
</reference>
<organism evidence="4 5">
    <name type="scientific">Camelina sativa</name>
    <name type="common">False flax</name>
    <name type="synonym">Myagrum sativum</name>
    <dbReference type="NCBI Taxonomy" id="90675"/>
    <lineage>
        <taxon>Eukaryota</taxon>
        <taxon>Viridiplantae</taxon>
        <taxon>Streptophyta</taxon>
        <taxon>Embryophyta</taxon>
        <taxon>Tracheophyta</taxon>
        <taxon>Spermatophyta</taxon>
        <taxon>Magnoliopsida</taxon>
        <taxon>eudicotyledons</taxon>
        <taxon>Gunneridae</taxon>
        <taxon>Pentapetalae</taxon>
        <taxon>rosids</taxon>
        <taxon>malvids</taxon>
        <taxon>Brassicales</taxon>
        <taxon>Brassicaceae</taxon>
        <taxon>Camelineae</taxon>
        <taxon>Camelina</taxon>
    </lineage>
</organism>
<keyword evidence="4" id="KW-1185">Reference proteome</keyword>
<sequence length="1980" mass="216664">MLKKDEKNSTAKRTIYTRSVAASTPASVEQETPGLRRSTRGMPTKQPITPPSATRKSERLAPSVSKKSAGMEKKHTTPSPLRRSDRGKNVVPASQSSKGSDNSSRKVETSLNIQQSKEIKEKNVEESTNEIKKREPTMSARSFRALFRRPNNKSEALVDASNDEELVVVGCSRRVPASNDDAENMVLDASATVETKDGNAIGSPSKNSENQKLLISKTSLVLPLESKKDSTEIELDACAIASNGDDRILSSDGVIPPQSACDDAAAQDGNTDCLPQSSQDGTDSPLISSRDAEKLTLDASTMVETEDGNAIGSSSKNSETQKLLFKDASSLEMDIGLSLKRKRSTAEIELDACAIVANGDDRVMSPEVVIPSSSGCKNDDRPEMCNTCGKRQKVNSDFENLSGCSCITQPVDESDHATQDMEENEPAVSRDYEENRQMQHGKSSDPKLYSSMYPEYWVPVQLSDVQLEQYCRTLFSKSLSLSSLSKIDLGALEETLSSVRKTCDHPYVMDASLKQLLTKNLGVHEILDVEIQASGKLHLLDAMLTHIKTNGLKAVVFYQATQSPEGLLLGNILEDFVAHRFGQKCYEHGIYSSKKNAINNFNKESQCCILLLETRACSQAIKLLRADALILFGSSLNPLHDVKHLEKIKIESCSERTKIFRLYSVCTVEEKALILARQNKGQNKRQHKAVENLNRPLTHALLMWGASYLFDKLDHFHGGETPDSRVSFEQSIMNGVVREFSSVLSSKDGEENGGKLCLLWEAKHDQGAYSSDSTLLGEKHISLSDEDSPNIFWTKLFEGKNPMWKYPSDTPQRNRKRVQYFEGSAEKLDNGGNTKKRKKSLEVFGNLTMAGDVTDVPVDNDEKKASGKDLTGALGSPKVIALPSSCKSTSGTDGTLDENDAFGLYSVGFHISGIPEDMLLGHDWKKIPRESQRKLHADLKSEMAKLCQVLHLSEACTSMVERFLEYVIDNHRIYEEPATILQAFQIALSWIAALLVKEKLSHKESLVRAKSELAFYCSRVEVNYIFTILSCMKSLFLERTQGLQCDCFGTTSSQSMVHTKQVNESLSGATVRQGKNNIKSMRSSEGEECTTEKRCSHYSTLTKDVNETIKDIKKKCKRQLQKLGQEHEEKKVELLNMHADKKKKLETRKNLEAAVIRITRSRTSTQADDLKRLEHDFERKFDEINTEKTECLQSLEQMHEAAKKKLAEDEACWISRIKNWAQAELKICALIKSGNKHFSEICSSSTSQNACDVQTCNDANVEATYADTNCMASKGNQVQEAENTLGTMSGGTNQQVPEMVVLRNDEAMDVLTLSREQPTENVATKSQSSEQASFTVPEILIPAGCQEEFAALNVHLSEYQNCDRITSAAPDEDVSTRVPEVSQSLANLSKSASPEASLNRDEALVTPENNRTDHVDTDADNILDQQNTETYSLDKEIHDEVALPKPHPAPVVETRGATESDQDGQDISSPDGKQPEPTANTQGQNIEEAIEPQSIEPETAEATDYAASNQADRVTCPLPSSPAGNQPVPEANIEGQNINTSSAEPHIAGPDAVESGHYAISDQETMVAQDACSLPSTLVGANIQGQNITTVTQLSTDELDAVETGGIPVSDQGARDASPRPLPLPGIHPDAEVNIEGLNNTTVAESHTSGSNACEMEIAEAGPQVERSTLTNLVHEGGVEPSAGVTAPVPSFLSNVMGQSAAQPVPQVPFPVYNDPFLHELEKLGRESENSKKIYEEKKSVLKSELERKMAELRAEFQRRFQEVEAEHNTKTAEIETNKNLVIMNKLLANAFLSKCTEKKTSPSAAPRGRIQQLAQRVSTQRNYTAPALPPAPAAGPLQLQASSYPSPAPAQTPLQTHASLCPSSVSRPSGRPLNSAVCTMPQPRQPLISNTTPTLSASPATNQVANASLRPSSAPHLNSYRPSSSIPGSTATPTSAPPPQALTYTGMLIQQQQQEQQPQQGLSRGLQGNGNVVCLSDDE</sequence>
<feature type="domain" description="MOM1 alpha-helical" evidence="3">
    <location>
        <begin position="930"/>
        <end position="1047"/>
    </location>
</feature>
<dbReference type="Gene3D" id="6.10.250.1310">
    <property type="match status" value="1"/>
</dbReference>
<dbReference type="PANTHER" id="PTHR35116">
    <property type="entry name" value="HELICASE PROTEIN MOM1"/>
    <property type="match status" value="1"/>
</dbReference>
<dbReference type="Proteomes" id="UP000694864">
    <property type="component" value="Chromosome 17"/>
</dbReference>
<feature type="compositionally biased region" description="Polar residues" evidence="2">
    <location>
        <begin position="1813"/>
        <end position="1824"/>
    </location>
</feature>
<feature type="compositionally biased region" description="Polar residues" evidence="2">
    <location>
        <begin position="1853"/>
        <end position="1868"/>
    </location>
</feature>
<feature type="region of interest" description="Disordered" evidence="2">
    <location>
        <begin position="1505"/>
        <end position="1527"/>
    </location>
</feature>
<dbReference type="InterPro" id="IPR039322">
    <property type="entry name" value="MOM1"/>
</dbReference>
<evidence type="ECO:0000256" key="1">
    <source>
        <dbReference type="SAM" id="Coils"/>
    </source>
</evidence>
<dbReference type="RefSeq" id="XP_010475594.1">
    <property type="nucleotide sequence ID" value="XM_010477292.2"/>
</dbReference>
<feature type="region of interest" description="Disordered" evidence="2">
    <location>
        <begin position="1370"/>
        <end position="1424"/>
    </location>
</feature>
<feature type="region of interest" description="Disordered" evidence="2">
    <location>
        <begin position="249"/>
        <end position="289"/>
    </location>
</feature>
<accession>A0ABM0WSM8</accession>
<dbReference type="InterPro" id="IPR027417">
    <property type="entry name" value="P-loop_NTPase"/>
</dbReference>
<feature type="compositionally biased region" description="Basic and acidic residues" evidence="2">
    <location>
        <begin position="117"/>
        <end position="136"/>
    </location>
</feature>
<evidence type="ECO:0000313" key="4">
    <source>
        <dbReference type="Proteomes" id="UP000694864"/>
    </source>
</evidence>
<feature type="compositionally biased region" description="Polar residues" evidence="2">
    <location>
        <begin position="1381"/>
        <end position="1396"/>
    </location>
</feature>
<evidence type="ECO:0000313" key="5">
    <source>
        <dbReference type="RefSeq" id="XP_010475594.1"/>
    </source>
</evidence>
<feature type="region of interest" description="Disordered" evidence="2">
    <location>
        <begin position="1"/>
        <end position="142"/>
    </location>
</feature>
<dbReference type="SUPFAM" id="SSF52540">
    <property type="entry name" value="P-loop containing nucleoside triphosphate hydrolases"/>
    <property type="match status" value="1"/>
</dbReference>
<feature type="compositionally biased region" description="Low complexity" evidence="2">
    <location>
        <begin position="1923"/>
        <end position="1935"/>
    </location>
</feature>
<feature type="compositionally biased region" description="Basic and acidic residues" evidence="2">
    <location>
        <begin position="428"/>
        <end position="445"/>
    </location>
</feature>
<feature type="coiled-coil region" evidence="1">
    <location>
        <begin position="1718"/>
        <end position="1774"/>
    </location>
</feature>
<dbReference type="PANTHER" id="PTHR35116:SF2">
    <property type="entry name" value="ATP-DEPENDENT HELICASE FAMILY PROTEIN-RELATED"/>
    <property type="match status" value="1"/>
</dbReference>
<protein>
    <submittedName>
        <fullName evidence="5">Helicase protein MOM1-like isoform X1</fullName>
    </submittedName>
</protein>
<feature type="compositionally biased region" description="Polar residues" evidence="2">
    <location>
        <begin position="268"/>
        <end position="287"/>
    </location>
</feature>
<dbReference type="GeneID" id="104754986"/>
<dbReference type="Gene3D" id="3.40.50.300">
    <property type="entry name" value="P-loop containing nucleotide triphosphate hydrolases"/>
    <property type="match status" value="1"/>
</dbReference>
<feature type="compositionally biased region" description="Low complexity" evidence="2">
    <location>
        <begin position="1951"/>
        <end position="1961"/>
    </location>
</feature>
<reference evidence="4" key="1">
    <citation type="journal article" date="2014" name="Nat. Commun.">
        <title>The emerging biofuel crop Camelina sativa retains a highly undifferentiated hexaploid genome structure.</title>
        <authorList>
            <person name="Kagale S."/>
            <person name="Koh C."/>
            <person name="Nixon J."/>
            <person name="Bollina V."/>
            <person name="Clarke W.E."/>
            <person name="Tuteja R."/>
            <person name="Spillane C."/>
            <person name="Robinson S.J."/>
            <person name="Links M.G."/>
            <person name="Clarke C."/>
            <person name="Higgins E.E."/>
            <person name="Huebert T."/>
            <person name="Sharpe A.G."/>
            <person name="Parkin I.A."/>
        </authorList>
    </citation>
    <scope>NUCLEOTIDE SEQUENCE [LARGE SCALE GENOMIC DNA]</scope>
    <source>
        <strain evidence="4">cv. DH55</strain>
    </source>
</reference>
<feature type="region of interest" description="Disordered" evidence="2">
    <location>
        <begin position="1439"/>
        <end position="1483"/>
    </location>
</feature>
<feature type="coiled-coil region" evidence="1">
    <location>
        <begin position="1106"/>
        <end position="1133"/>
    </location>
</feature>
<feature type="region of interest" description="Disordered" evidence="2">
    <location>
        <begin position="1799"/>
        <end position="1980"/>
    </location>
</feature>
<gene>
    <name evidence="5" type="primary">LOC104754986</name>
</gene>
<feature type="compositionally biased region" description="Polar residues" evidence="2">
    <location>
        <begin position="92"/>
        <end position="102"/>
    </location>
</feature>